<comment type="caution">
    <text evidence="1">The sequence shown here is derived from an EMBL/GenBank/DDBJ whole genome shotgun (WGS) entry which is preliminary data.</text>
</comment>
<dbReference type="EMBL" id="CM042010">
    <property type="protein sequence ID" value="KAI3779073.1"/>
    <property type="molecule type" value="Genomic_DNA"/>
</dbReference>
<evidence type="ECO:0000313" key="2">
    <source>
        <dbReference type="Proteomes" id="UP001055811"/>
    </source>
</evidence>
<sequence length="107" mass="12255">MSSFIFQEKRAAAEVLESQKSHNFKAIPMPSFYKKEKFIRPSSSPPLIKGNPPRKTYIPIKNNENESTKGPRTLLKEVKGVDLVNGKKTWLLSSQYCKLSVFLELLR</sequence>
<keyword evidence="2" id="KW-1185">Reference proteome</keyword>
<reference evidence="1 2" key="2">
    <citation type="journal article" date="2022" name="Mol. Ecol. Resour.">
        <title>The genomes of chicory, endive, great burdock and yacon provide insights into Asteraceae paleo-polyploidization history and plant inulin production.</title>
        <authorList>
            <person name="Fan W."/>
            <person name="Wang S."/>
            <person name="Wang H."/>
            <person name="Wang A."/>
            <person name="Jiang F."/>
            <person name="Liu H."/>
            <person name="Zhao H."/>
            <person name="Xu D."/>
            <person name="Zhang Y."/>
        </authorList>
    </citation>
    <scope>NUCLEOTIDE SEQUENCE [LARGE SCALE GENOMIC DNA]</scope>
    <source>
        <strain evidence="2">cv. Punajuju</strain>
        <tissue evidence="1">Leaves</tissue>
    </source>
</reference>
<reference evidence="2" key="1">
    <citation type="journal article" date="2022" name="Mol. Ecol. Resour.">
        <title>The genomes of chicory, endive, great burdock and yacon provide insights into Asteraceae palaeo-polyploidization history and plant inulin production.</title>
        <authorList>
            <person name="Fan W."/>
            <person name="Wang S."/>
            <person name="Wang H."/>
            <person name="Wang A."/>
            <person name="Jiang F."/>
            <person name="Liu H."/>
            <person name="Zhao H."/>
            <person name="Xu D."/>
            <person name="Zhang Y."/>
        </authorList>
    </citation>
    <scope>NUCLEOTIDE SEQUENCE [LARGE SCALE GENOMIC DNA]</scope>
    <source>
        <strain evidence="2">cv. Punajuju</strain>
    </source>
</reference>
<evidence type="ECO:0000313" key="1">
    <source>
        <dbReference type="EMBL" id="KAI3779073.1"/>
    </source>
</evidence>
<accession>A0ACB9G7N2</accession>
<organism evidence="1 2">
    <name type="scientific">Cichorium intybus</name>
    <name type="common">Chicory</name>
    <dbReference type="NCBI Taxonomy" id="13427"/>
    <lineage>
        <taxon>Eukaryota</taxon>
        <taxon>Viridiplantae</taxon>
        <taxon>Streptophyta</taxon>
        <taxon>Embryophyta</taxon>
        <taxon>Tracheophyta</taxon>
        <taxon>Spermatophyta</taxon>
        <taxon>Magnoliopsida</taxon>
        <taxon>eudicotyledons</taxon>
        <taxon>Gunneridae</taxon>
        <taxon>Pentapetalae</taxon>
        <taxon>asterids</taxon>
        <taxon>campanulids</taxon>
        <taxon>Asterales</taxon>
        <taxon>Asteraceae</taxon>
        <taxon>Cichorioideae</taxon>
        <taxon>Cichorieae</taxon>
        <taxon>Cichoriinae</taxon>
        <taxon>Cichorium</taxon>
    </lineage>
</organism>
<gene>
    <name evidence="1" type="ORF">L2E82_08537</name>
</gene>
<proteinExistence type="predicted"/>
<protein>
    <submittedName>
        <fullName evidence="1">Uncharacterized protein</fullName>
    </submittedName>
</protein>
<name>A0ACB9G7N2_CICIN</name>
<dbReference type="Proteomes" id="UP001055811">
    <property type="component" value="Linkage Group LG02"/>
</dbReference>